<dbReference type="Proteomes" id="UP000809273">
    <property type="component" value="Unassembled WGS sequence"/>
</dbReference>
<sequence length="54" mass="5813">MIRKIKLAFLLLSIFAILVISGCATSNPYVGYGYYKTDAPRGNVGLGVGIGYEK</sequence>
<evidence type="ECO:0008006" key="3">
    <source>
        <dbReference type="Google" id="ProtNLM"/>
    </source>
</evidence>
<protein>
    <recommendedName>
        <fullName evidence="3">Lipoprotein</fullName>
    </recommendedName>
</protein>
<name>A0A9D8PMZ6_9DELT</name>
<evidence type="ECO:0000313" key="2">
    <source>
        <dbReference type="Proteomes" id="UP000809273"/>
    </source>
</evidence>
<proteinExistence type="predicted"/>
<gene>
    <name evidence="1" type="ORF">JW984_03860</name>
</gene>
<dbReference type="PROSITE" id="PS51257">
    <property type="entry name" value="PROKAR_LIPOPROTEIN"/>
    <property type="match status" value="1"/>
</dbReference>
<organism evidence="1 2">
    <name type="scientific">Candidatus Zymogenus saltonus</name>
    <dbReference type="NCBI Taxonomy" id="2844893"/>
    <lineage>
        <taxon>Bacteria</taxon>
        <taxon>Deltaproteobacteria</taxon>
        <taxon>Candidatus Zymogenia</taxon>
        <taxon>Candidatus Zymogeniales</taxon>
        <taxon>Candidatus Zymogenaceae</taxon>
        <taxon>Candidatus Zymogenus</taxon>
    </lineage>
</organism>
<dbReference type="AlphaFoldDB" id="A0A9D8PMZ6"/>
<comment type="caution">
    <text evidence="1">The sequence shown here is derived from an EMBL/GenBank/DDBJ whole genome shotgun (WGS) entry which is preliminary data.</text>
</comment>
<reference evidence="1" key="1">
    <citation type="journal article" date="2021" name="Environ. Microbiol.">
        <title>Genomic characterization of three novel Desulfobacterota classes expand the metabolic and phylogenetic diversity of the phylum.</title>
        <authorList>
            <person name="Murphy C.L."/>
            <person name="Biggerstaff J."/>
            <person name="Eichhorn A."/>
            <person name="Ewing E."/>
            <person name="Shahan R."/>
            <person name="Soriano D."/>
            <person name="Stewart S."/>
            <person name="VanMol K."/>
            <person name="Walker R."/>
            <person name="Walters P."/>
            <person name="Elshahed M.S."/>
            <person name="Youssef N.H."/>
        </authorList>
    </citation>
    <scope>NUCLEOTIDE SEQUENCE</scope>
    <source>
        <strain evidence="1">Zod_Metabat.24</strain>
    </source>
</reference>
<evidence type="ECO:0000313" key="1">
    <source>
        <dbReference type="EMBL" id="MBN1572313.1"/>
    </source>
</evidence>
<reference evidence="1" key="2">
    <citation type="submission" date="2021-01" db="EMBL/GenBank/DDBJ databases">
        <authorList>
            <person name="Hahn C.R."/>
            <person name="Youssef N.H."/>
            <person name="Elshahed M."/>
        </authorList>
    </citation>
    <scope>NUCLEOTIDE SEQUENCE</scope>
    <source>
        <strain evidence="1">Zod_Metabat.24</strain>
    </source>
</reference>
<dbReference type="EMBL" id="JAFGIX010000019">
    <property type="protein sequence ID" value="MBN1572313.1"/>
    <property type="molecule type" value="Genomic_DNA"/>
</dbReference>
<accession>A0A9D8PMZ6</accession>